<dbReference type="STRING" id="131310.A0A0N4ZCS9"/>
<evidence type="ECO:0000313" key="2">
    <source>
        <dbReference type="Proteomes" id="UP000038045"/>
    </source>
</evidence>
<dbReference type="InterPro" id="IPR019269">
    <property type="entry name" value="BLOC1_su2"/>
</dbReference>
<proteinExistence type="inferred from homology"/>
<evidence type="ECO:0000313" key="3">
    <source>
        <dbReference type="WBParaSite" id="PTRK_0000533100.1"/>
    </source>
</evidence>
<comment type="similarity">
    <text evidence="1">Belongs to the BLOC1S2 family.</text>
</comment>
<dbReference type="GO" id="GO:0099078">
    <property type="term" value="C:BORC complex"/>
    <property type="evidence" value="ECO:0007669"/>
    <property type="project" value="TreeGrafter"/>
</dbReference>
<dbReference type="PANTHER" id="PTHR46479">
    <property type="entry name" value="BIOGENESIS OF LYSOSOME-RELATED ORGANELLES COMPLEX 1 SUBUNIT 2"/>
    <property type="match status" value="1"/>
</dbReference>
<dbReference type="Proteomes" id="UP000038045">
    <property type="component" value="Unplaced"/>
</dbReference>
<sequence length="538" mass="62148">MQIENGQFDPYYYLNANDNDRLLFDRCGRLALVRKQQNNDEKNFLDEFNTLSQAKTHAYCGWCKYDIAKRQPDYYTNVNAIINPAIKTETSEIPITRDNQKSNIQQSYINNKNTYYSGSNSYTNTQRDFDNKNKIMIKNQNNEMLPKNTNNNINNIDNRKYYQKVDVPQRSDNKNYKNSVTIKPLEINYISNKKIDKTFENNKNINGPTINNPSKVYPDVVSLYPDGADAISGEDYEYIDIADIVTTPEPTRTQIPPTQAPVQLWPTYNSGQFDYQMNMPCAGFTDEICFQQKANMPTSKIHRCCNERILLTDLCVPGKCSNVTVQLCCIQKFLQSKHKCCNDEDQSRTPSPTDSFNRCCFENFIGGDDDCCPSSQAEVQWRDIYDLCFPNVDFDLSNFNNKFILKMAEINEHTAISFEIPPTPAAFDKTEEAQKEAKFMNQKVSSFLEGQIESTIQEYKVLANMNDVTTQRYDDMKHVAKSVTDKYADLNQKCEQLHTFLHQIDLIDKSSKDLEAVVHNLDEYVKQLELKFASMLKK</sequence>
<dbReference type="Pfam" id="PF10046">
    <property type="entry name" value="BLOC1_2"/>
    <property type="match status" value="1"/>
</dbReference>
<dbReference type="AlphaFoldDB" id="A0A0N4ZCS9"/>
<dbReference type="PANTHER" id="PTHR46479:SF1">
    <property type="entry name" value="BIOGENESIS OF LYSOSOME-RELATED ORGANELLES COMPLEX 1 SUBUNIT 2"/>
    <property type="match status" value="1"/>
</dbReference>
<dbReference type="GO" id="GO:0032418">
    <property type="term" value="P:lysosome localization"/>
    <property type="evidence" value="ECO:0007669"/>
    <property type="project" value="TreeGrafter"/>
</dbReference>
<keyword evidence="2" id="KW-1185">Reference proteome</keyword>
<dbReference type="WBParaSite" id="PTRK_0000533100.1">
    <property type="protein sequence ID" value="PTRK_0000533100.1"/>
    <property type="gene ID" value="PTRK_0000533100"/>
</dbReference>
<reference evidence="3" key="1">
    <citation type="submission" date="2017-02" db="UniProtKB">
        <authorList>
            <consortium name="WormBaseParasite"/>
        </authorList>
    </citation>
    <scope>IDENTIFICATION</scope>
</reference>
<organism evidence="2 3">
    <name type="scientific">Parastrongyloides trichosuri</name>
    <name type="common">Possum-specific nematode worm</name>
    <dbReference type="NCBI Taxonomy" id="131310"/>
    <lineage>
        <taxon>Eukaryota</taxon>
        <taxon>Metazoa</taxon>
        <taxon>Ecdysozoa</taxon>
        <taxon>Nematoda</taxon>
        <taxon>Chromadorea</taxon>
        <taxon>Rhabditida</taxon>
        <taxon>Tylenchina</taxon>
        <taxon>Panagrolaimomorpha</taxon>
        <taxon>Strongyloidoidea</taxon>
        <taxon>Strongyloididae</taxon>
        <taxon>Parastrongyloides</taxon>
    </lineage>
</organism>
<dbReference type="GO" id="GO:0043015">
    <property type="term" value="F:gamma-tubulin binding"/>
    <property type="evidence" value="ECO:0007669"/>
    <property type="project" value="TreeGrafter"/>
</dbReference>
<name>A0A0N4ZCS9_PARTI</name>
<accession>A0A0N4ZCS9</accession>
<dbReference type="GO" id="GO:0016197">
    <property type="term" value="P:endosomal transport"/>
    <property type="evidence" value="ECO:0007669"/>
    <property type="project" value="TreeGrafter"/>
</dbReference>
<protein>
    <submittedName>
        <fullName evidence="3">EB domain-containing protein</fullName>
    </submittedName>
</protein>
<dbReference type="GO" id="GO:0031083">
    <property type="term" value="C:BLOC-1 complex"/>
    <property type="evidence" value="ECO:0007669"/>
    <property type="project" value="TreeGrafter"/>
</dbReference>
<dbReference type="GO" id="GO:0000930">
    <property type="term" value="C:gamma-tubulin complex"/>
    <property type="evidence" value="ECO:0007669"/>
    <property type="project" value="TreeGrafter"/>
</dbReference>
<evidence type="ECO:0000256" key="1">
    <source>
        <dbReference type="ARBA" id="ARBA00008468"/>
    </source>
</evidence>